<dbReference type="Proteomes" id="UP000009027">
    <property type="component" value="Unassembled WGS sequence"/>
</dbReference>
<dbReference type="AlphaFoldDB" id="F9WM21"/>
<dbReference type="EMBL" id="CAEX01001434">
    <property type="protein sequence ID" value="CCD18571.1"/>
    <property type="molecule type" value="Genomic_DNA"/>
</dbReference>
<evidence type="ECO:0000313" key="2">
    <source>
        <dbReference type="EMBL" id="CCD18571.1"/>
    </source>
</evidence>
<accession>F9WM21</accession>
<gene>
    <name evidence="2" type="ORF">TvY486_0012680</name>
</gene>
<organism evidence="2 3">
    <name type="scientific">Trypanosoma vivax (strain Y486)</name>
    <dbReference type="NCBI Taxonomy" id="1055687"/>
    <lineage>
        <taxon>Eukaryota</taxon>
        <taxon>Discoba</taxon>
        <taxon>Euglenozoa</taxon>
        <taxon>Kinetoplastea</taxon>
        <taxon>Metakinetoplastina</taxon>
        <taxon>Trypanosomatida</taxon>
        <taxon>Trypanosomatidae</taxon>
        <taxon>Trypanosoma</taxon>
        <taxon>Duttonella</taxon>
    </lineage>
</organism>
<evidence type="ECO:0000256" key="1">
    <source>
        <dbReference type="SAM" id="Coils"/>
    </source>
</evidence>
<feature type="coiled-coil region" evidence="1">
    <location>
        <begin position="583"/>
        <end position="614"/>
    </location>
</feature>
<protein>
    <submittedName>
        <fullName evidence="2">Uncharacterized protein</fullName>
    </submittedName>
</protein>
<keyword evidence="3" id="KW-1185">Reference proteome</keyword>
<reference evidence="2 3" key="1">
    <citation type="journal article" date="2012" name="Proc. Natl. Acad. Sci. U.S.A.">
        <title>Antigenic diversity is generated by distinct evolutionary mechanisms in African trypanosome species.</title>
        <authorList>
            <person name="Jackson A.P."/>
            <person name="Berry A."/>
            <person name="Aslett M."/>
            <person name="Allison H.C."/>
            <person name="Burton P."/>
            <person name="Vavrova-Anderson J."/>
            <person name="Brown R."/>
            <person name="Browne H."/>
            <person name="Corton N."/>
            <person name="Hauser H."/>
            <person name="Gamble J."/>
            <person name="Gilderthorp R."/>
            <person name="Marcello L."/>
            <person name="McQuillan J."/>
            <person name="Otto T.D."/>
            <person name="Quail M.A."/>
            <person name="Sanders M.J."/>
            <person name="van Tonder A."/>
            <person name="Ginger M.L."/>
            <person name="Field M.C."/>
            <person name="Barry J.D."/>
            <person name="Hertz-Fowler C."/>
            <person name="Berriman M."/>
        </authorList>
    </citation>
    <scope>NUCLEOTIDE SEQUENCE</scope>
    <source>
        <strain evidence="2 3">Y486</strain>
    </source>
</reference>
<proteinExistence type="predicted"/>
<name>F9WM21_TRYVY</name>
<keyword evidence="1" id="KW-0175">Coiled coil</keyword>
<sequence length="830" mass="89809">MQRHLRDVVNSSINNSIVENGCKEMHLVVVNVLGGSAVGLATEVPREKVKTVCDALLNETLKNVNCTSAKTSAQWMKDRLEVAVSEVAGLLHKSLTDLLAAELVVKEAFGDVVNGIREALCMENHRIERAGESLNEAEKQAASVAERATYVHRTVVSTAAKVSETLGKSKEAMKNALKAEELTSNSLIETGATKRAHDASVSSAESVIMANKSCESLVQSLTAKRIQMTTSKNKLEAVLQGRKNAFNEQKQKFFGALNVTSWEQFSTNEGICNGRGFDVPALSVSATFDAILKLQDIPAFCDNVEMNKSLQVCEEEMSAMVKLSTELDAQSKWVNESATSATASARAAWENSLNATRSAVKFVRNKIKEKRDALCQQKQQLVAFDADINLMQRQKEELSGNVSGSVLAARKVLSAAREAFKKCSGALQVHAEAARVAWPANTMRAIEGDTPNCTESFANVSLVIKKVEEAAVAANKTLMQTGEKHLQLGSLLSKGKANFSTTETRFAQMLEGVDSWKRVPSQSLCDASELDLGAITFENLTFVTERLNEMELFSLSGVNVGVRNYRALMGEAAADANAVTERAKQAEVSAKSTEQAAEEAEERAKAALKRALAKQQGDICEAVKRLRELNRNTTVLVGRAKAMRESASVFNKQAAAARKNAEEAAARAAAAEAYAAVAVREHAKTYSVVKDVTKSLRLVEKSPVAGVVWNEQRIQKISSFFNDALQNVSNSQCQKVTNVCAAATGCDITLPLDESLAQVNALTSLANITSERNAFARLALSDRSIAGLLEEAGKRMSTTQAAAAAALRIAEDAKCTPMYLQMFHIMQRLL</sequence>
<evidence type="ECO:0000313" key="3">
    <source>
        <dbReference type="Proteomes" id="UP000009027"/>
    </source>
</evidence>
<dbReference type="VEuPathDB" id="TriTrypDB:TvY486_0012680"/>